<reference evidence="3" key="1">
    <citation type="submission" date="2019-12" db="EMBL/GenBank/DDBJ databases">
        <title>Genome sequencing and annotation of Brassica cretica.</title>
        <authorList>
            <person name="Studholme D.J."/>
            <person name="Sarris P.F."/>
        </authorList>
    </citation>
    <scope>NUCLEOTIDE SEQUENCE</scope>
    <source>
        <strain evidence="3">PFS-102/07</strain>
        <tissue evidence="3">Leaf</tissue>
    </source>
</reference>
<feature type="region of interest" description="Disordered" evidence="2">
    <location>
        <begin position="342"/>
        <end position="451"/>
    </location>
</feature>
<feature type="compositionally biased region" description="Low complexity" evidence="2">
    <location>
        <begin position="80"/>
        <end position="95"/>
    </location>
</feature>
<keyword evidence="1" id="KW-0175">Coiled coil</keyword>
<sequence>MLDEIRGLMRVLRRGRSNWFTFDRTRNQTVFALPAGIDKAPLVEESGDEAEHSQEVIVTPSVQTQSSDRLTRQLVRRSSFRTSGATSRSRASGKSPLILIHDSDDEDVSGETQPPVSLSPGSEDEAAAATRKRRRSSESALPGSSRPRFISEGDGSSFAAQSDLISLAGRMRSAGCRLPSLASSVERETYAKVSVASSKYVVMMEDHVMASRNNKEIESIGFEIRRLSEELETTKARIAALEVERDRDVRRASRIARRDIAGKYREVLESLKGRRASKKKEVSAEIRLREVTANIDLLNELKDGGLTVDAELPRLKEIEGDCEGLVALAALPDWSISELDLPQVSDDSTNQVGGSNMTSRRSNSRDSDRVRTRTSSANSDRIRSGDVSDALTEVLREEIPLTRPSTQGVKDPEGEKYVARVKSSSPTGSEGRDRPPKKAKTNGSDRRPGVSGEVAVAKPFHWQFSHSKDFPITEDPDRVAHLVRHFKHVGCPLPSLRNMTERKAYVKMAVAHAKAMEANNEFAATLEKCLQDVPRSDELYEIKKLEDQAASFEARLRVVSNERNSALEQVSFLEAKVESSANKFSDELRRTTREAKRAMADSYLDVLATLKEKWEKKKAATDCDARLREVMANIDLLKEIMGNYLLASDELSRLRAKEIELGSEVDVMATSDFSVGKINLS</sequence>
<proteinExistence type="predicted"/>
<feature type="compositionally biased region" description="Polar residues" evidence="2">
    <location>
        <begin position="345"/>
        <end position="357"/>
    </location>
</feature>
<dbReference type="InterPro" id="IPR012436">
    <property type="entry name" value="DUF1633"/>
</dbReference>
<feature type="region of interest" description="Disordered" evidence="2">
    <location>
        <begin position="62"/>
        <end position="156"/>
    </location>
</feature>
<evidence type="ECO:0000256" key="2">
    <source>
        <dbReference type="SAM" id="MobiDB-lite"/>
    </source>
</evidence>
<dbReference type="AlphaFoldDB" id="A0A8S9HXV2"/>
<feature type="compositionally biased region" description="Polar residues" evidence="2">
    <location>
        <begin position="110"/>
        <end position="120"/>
    </location>
</feature>
<accession>A0A8S9HXV2</accession>
<evidence type="ECO:0000313" key="3">
    <source>
        <dbReference type="EMBL" id="KAF2561622.1"/>
    </source>
</evidence>
<protein>
    <submittedName>
        <fullName evidence="3">Uncharacterized protein</fullName>
    </submittedName>
</protein>
<organism evidence="3">
    <name type="scientific">Brassica cretica</name>
    <name type="common">Mustard</name>
    <dbReference type="NCBI Taxonomy" id="69181"/>
    <lineage>
        <taxon>Eukaryota</taxon>
        <taxon>Viridiplantae</taxon>
        <taxon>Streptophyta</taxon>
        <taxon>Embryophyta</taxon>
        <taxon>Tracheophyta</taxon>
        <taxon>Spermatophyta</taxon>
        <taxon>Magnoliopsida</taxon>
        <taxon>eudicotyledons</taxon>
        <taxon>Gunneridae</taxon>
        <taxon>Pentapetalae</taxon>
        <taxon>rosids</taxon>
        <taxon>malvids</taxon>
        <taxon>Brassicales</taxon>
        <taxon>Brassicaceae</taxon>
        <taxon>Brassiceae</taxon>
        <taxon>Brassica</taxon>
    </lineage>
</organism>
<gene>
    <name evidence="3" type="ORF">F2Q70_00015784</name>
</gene>
<name>A0A8S9HXV2_BRACR</name>
<dbReference type="EMBL" id="QGKY02001250">
    <property type="protein sequence ID" value="KAF2561622.1"/>
    <property type="molecule type" value="Genomic_DNA"/>
</dbReference>
<feature type="coiled-coil region" evidence="1">
    <location>
        <begin position="542"/>
        <end position="601"/>
    </location>
</feature>
<evidence type="ECO:0000256" key="1">
    <source>
        <dbReference type="SAM" id="Coils"/>
    </source>
</evidence>
<dbReference type="Pfam" id="PF07794">
    <property type="entry name" value="DUF1633"/>
    <property type="match status" value="1"/>
</dbReference>
<comment type="caution">
    <text evidence="3">The sequence shown here is derived from an EMBL/GenBank/DDBJ whole genome shotgun (WGS) entry which is preliminary data.</text>
</comment>